<comment type="caution">
    <text evidence="1">The sequence shown here is derived from an EMBL/GenBank/DDBJ whole genome shotgun (WGS) entry which is preliminary data.</text>
</comment>
<dbReference type="AlphaFoldDB" id="A0AAI9ZIC8"/>
<protein>
    <submittedName>
        <fullName evidence="1">Uncharacterized protein</fullName>
    </submittedName>
</protein>
<dbReference type="Proteomes" id="UP001243989">
    <property type="component" value="Unassembled WGS sequence"/>
</dbReference>
<reference evidence="1" key="1">
    <citation type="submission" date="2021-06" db="EMBL/GenBank/DDBJ databases">
        <title>Comparative genomics, transcriptomics and evolutionary studies reveal genomic signatures of adaptation to plant cell wall in hemibiotrophic fungi.</title>
        <authorList>
            <consortium name="DOE Joint Genome Institute"/>
            <person name="Baroncelli R."/>
            <person name="Diaz J.F."/>
            <person name="Benocci T."/>
            <person name="Peng M."/>
            <person name="Battaglia E."/>
            <person name="Haridas S."/>
            <person name="Andreopoulos W."/>
            <person name="Labutti K."/>
            <person name="Pangilinan J."/>
            <person name="Floch G.L."/>
            <person name="Makela M.R."/>
            <person name="Henrissat B."/>
            <person name="Grigoriev I.V."/>
            <person name="Crouch J.A."/>
            <person name="De Vries R.P."/>
            <person name="Sukno S.A."/>
            <person name="Thon M.R."/>
        </authorList>
    </citation>
    <scope>NUCLEOTIDE SEQUENCE</scope>
    <source>
        <strain evidence="1">CBS 102054</strain>
    </source>
</reference>
<dbReference type="RefSeq" id="XP_060439854.1">
    <property type="nucleotide sequence ID" value="XM_060581567.1"/>
</dbReference>
<sequence>MGIERCKSSLASFQIRAERPSTSESAMACMAGSQVGNRFIKSSIRLRFSLHRITQTDNPPCPQSRLPWISAHVSKYYSQLAFRGNMREMPMPLAFLLSSQLKVSTTWHGTPVINHALSDKCHHPTLSFTQLGPSTVNGCRAILARNLEIGGRLFRTHTKGIPHPY</sequence>
<name>A0AAI9ZIC8_9PEZI</name>
<dbReference type="GeneID" id="85466429"/>
<keyword evidence="2" id="KW-1185">Reference proteome</keyword>
<accession>A0AAI9ZIC8</accession>
<dbReference type="EMBL" id="JAHMHQ010000027">
    <property type="protein sequence ID" value="KAK1623859.1"/>
    <property type="molecule type" value="Genomic_DNA"/>
</dbReference>
<evidence type="ECO:0000313" key="1">
    <source>
        <dbReference type="EMBL" id="KAK1623859.1"/>
    </source>
</evidence>
<evidence type="ECO:0000313" key="2">
    <source>
        <dbReference type="Proteomes" id="UP001243989"/>
    </source>
</evidence>
<organism evidence="1 2">
    <name type="scientific">Colletotrichum phormii</name>
    <dbReference type="NCBI Taxonomy" id="359342"/>
    <lineage>
        <taxon>Eukaryota</taxon>
        <taxon>Fungi</taxon>
        <taxon>Dikarya</taxon>
        <taxon>Ascomycota</taxon>
        <taxon>Pezizomycotina</taxon>
        <taxon>Sordariomycetes</taxon>
        <taxon>Hypocreomycetidae</taxon>
        <taxon>Glomerellales</taxon>
        <taxon>Glomerellaceae</taxon>
        <taxon>Colletotrichum</taxon>
        <taxon>Colletotrichum acutatum species complex</taxon>
    </lineage>
</organism>
<gene>
    <name evidence="1" type="ORF">BDP81DRAFT_118262</name>
</gene>
<proteinExistence type="predicted"/>